<dbReference type="AlphaFoldDB" id="A0A7U3ZMG7"/>
<dbReference type="Proteomes" id="UP000000493">
    <property type="component" value="Chromosome"/>
</dbReference>
<protein>
    <submittedName>
        <fullName evidence="2">Uncharacterized protein</fullName>
    </submittedName>
</protein>
<proteinExistence type="predicted"/>
<keyword evidence="3" id="KW-1185">Reference proteome</keyword>
<dbReference type="EMBL" id="CP002859">
    <property type="protein sequence ID" value="AEI49935.1"/>
    <property type="molecule type" value="Genomic_DNA"/>
</dbReference>
<accession>A0A7U3ZMG7</accession>
<feature type="region of interest" description="Disordered" evidence="1">
    <location>
        <begin position="1"/>
        <end position="46"/>
    </location>
</feature>
<evidence type="ECO:0000313" key="3">
    <source>
        <dbReference type="Proteomes" id="UP000000493"/>
    </source>
</evidence>
<gene>
    <name evidence="2" type="ordered locus">Runsl_3574</name>
</gene>
<name>A0A7U3ZMG7_RUNSL</name>
<reference evidence="3" key="1">
    <citation type="submission" date="2011-06" db="EMBL/GenBank/DDBJ databases">
        <title>The complete genome of chromosome of Runella slithyformis DSM 19594.</title>
        <authorList>
            <consortium name="US DOE Joint Genome Institute (JGI-PGF)"/>
            <person name="Lucas S."/>
            <person name="Han J."/>
            <person name="Lapidus A."/>
            <person name="Bruce D."/>
            <person name="Goodwin L."/>
            <person name="Pitluck S."/>
            <person name="Peters L."/>
            <person name="Kyrpides N."/>
            <person name="Mavromatis K."/>
            <person name="Ivanova N."/>
            <person name="Ovchinnikova G."/>
            <person name="Zhang X."/>
            <person name="Misra M."/>
            <person name="Detter J.C."/>
            <person name="Tapia R."/>
            <person name="Han C."/>
            <person name="Land M."/>
            <person name="Hauser L."/>
            <person name="Markowitz V."/>
            <person name="Cheng J.-F."/>
            <person name="Hugenholtz P."/>
            <person name="Woyke T."/>
            <person name="Wu D."/>
            <person name="Tindall B."/>
            <person name="Faehrich R."/>
            <person name="Brambilla E."/>
            <person name="Klenk H.-P."/>
            <person name="Eisen J.A."/>
        </authorList>
    </citation>
    <scope>NUCLEOTIDE SEQUENCE [LARGE SCALE GENOMIC DNA]</scope>
    <source>
        <strain evidence="3">ATCC 29530 / DSM 19594 / LMG 11500 / NCIMB 11436 / LSU 4</strain>
    </source>
</reference>
<sequence>MPWVAFVNKTQANRKGIHRMREPHPKGPNAPMKENETSFGGDKSTP</sequence>
<organism evidence="2 3">
    <name type="scientific">Runella slithyformis (strain ATCC 29530 / DSM 19594 / LMG 11500 / NCIMB 11436 / LSU 4)</name>
    <dbReference type="NCBI Taxonomy" id="761193"/>
    <lineage>
        <taxon>Bacteria</taxon>
        <taxon>Pseudomonadati</taxon>
        <taxon>Bacteroidota</taxon>
        <taxon>Cytophagia</taxon>
        <taxon>Cytophagales</taxon>
        <taxon>Spirosomataceae</taxon>
        <taxon>Runella</taxon>
    </lineage>
</organism>
<evidence type="ECO:0000313" key="2">
    <source>
        <dbReference type="EMBL" id="AEI49935.1"/>
    </source>
</evidence>
<evidence type="ECO:0000256" key="1">
    <source>
        <dbReference type="SAM" id="MobiDB-lite"/>
    </source>
</evidence>
<dbReference type="KEGG" id="rsi:Runsl_3574"/>
<reference evidence="2 3" key="2">
    <citation type="journal article" date="2012" name="Stand. Genomic Sci.">
        <title>Complete genome sequence of the aquatic bacterium Runella slithyformis type strain (LSU 4(T)).</title>
        <authorList>
            <person name="Copeland A."/>
            <person name="Zhang X."/>
            <person name="Misra M."/>
            <person name="Lapidus A."/>
            <person name="Nolan M."/>
            <person name="Lucas S."/>
            <person name="Deshpande S."/>
            <person name="Cheng J.F."/>
            <person name="Tapia R."/>
            <person name="Goodwin L.A."/>
            <person name="Pitluck S."/>
            <person name="Liolios K."/>
            <person name="Pagani I."/>
            <person name="Ivanova N."/>
            <person name="Mikhailova N."/>
            <person name="Pati A."/>
            <person name="Chen A."/>
            <person name="Palaniappan K."/>
            <person name="Land M."/>
            <person name="Hauser L."/>
            <person name="Pan C."/>
            <person name="Jeffries C.D."/>
            <person name="Detter J.C."/>
            <person name="Brambilla E.M."/>
            <person name="Rohde M."/>
            <person name="Djao O.D."/>
            <person name="Goker M."/>
            <person name="Sikorski J."/>
            <person name="Tindall B.J."/>
            <person name="Woyke T."/>
            <person name="Bristow J."/>
            <person name="Eisen J.A."/>
            <person name="Markowitz V."/>
            <person name="Hugenholtz P."/>
            <person name="Kyrpides N.C."/>
            <person name="Klenk H.P."/>
            <person name="Mavromatis K."/>
        </authorList>
    </citation>
    <scope>NUCLEOTIDE SEQUENCE [LARGE SCALE GENOMIC DNA]</scope>
    <source>
        <strain evidence="3">ATCC 29530 / DSM 19594 / LMG 11500 / NCIMB 11436 / LSU 4</strain>
    </source>
</reference>